<dbReference type="PANTHER" id="PTHR11019">
    <property type="entry name" value="HTH-TYPE TRANSCRIPTIONAL REGULATOR NIMR"/>
    <property type="match status" value="1"/>
</dbReference>
<name>A0A1C3JRD4_9GAMM</name>
<evidence type="ECO:0000259" key="4">
    <source>
        <dbReference type="PROSITE" id="PS01124"/>
    </source>
</evidence>
<dbReference type="CDD" id="cd06124">
    <property type="entry name" value="cupin_NimR-like_N"/>
    <property type="match status" value="1"/>
</dbReference>
<dbReference type="GO" id="GO:0003700">
    <property type="term" value="F:DNA-binding transcription factor activity"/>
    <property type="evidence" value="ECO:0007669"/>
    <property type="project" value="InterPro"/>
</dbReference>
<dbReference type="EMBL" id="FLRA01000012">
    <property type="protein sequence ID" value="SBT17609.1"/>
    <property type="molecule type" value="Genomic_DNA"/>
</dbReference>
<dbReference type="InterPro" id="IPR003313">
    <property type="entry name" value="AraC-bd"/>
</dbReference>
<evidence type="ECO:0000256" key="2">
    <source>
        <dbReference type="ARBA" id="ARBA00023125"/>
    </source>
</evidence>
<dbReference type="RefSeq" id="WP_067034934.1">
    <property type="nucleotide sequence ID" value="NZ_FLRA01000012.1"/>
</dbReference>
<proteinExistence type="predicted"/>
<gene>
    <name evidence="5" type="primary">gadX</name>
    <name evidence="5" type="ORF">MGA5115_01725</name>
    <name evidence="6" type="ORF">MGA5116_00518</name>
</gene>
<reference evidence="5 8" key="1">
    <citation type="submission" date="2016-06" db="EMBL/GenBank/DDBJ databases">
        <authorList>
            <person name="Kjaerup R.B."/>
            <person name="Dalgaard T.S."/>
            <person name="Juul-Madsen H.R."/>
        </authorList>
    </citation>
    <scope>NUCLEOTIDE SEQUENCE [LARGE SCALE GENOMIC DNA]</scope>
    <source>
        <strain evidence="5 8">CECT 5115</strain>
    </source>
</reference>
<evidence type="ECO:0000256" key="1">
    <source>
        <dbReference type="ARBA" id="ARBA00023015"/>
    </source>
</evidence>
<keyword evidence="1" id="KW-0805">Transcription regulation</keyword>
<dbReference type="Proteomes" id="UP000092871">
    <property type="component" value="Unassembled WGS sequence"/>
</dbReference>
<dbReference type="OrthoDB" id="5949386at2"/>
<evidence type="ECO:0000313" key="6">
    <source>
        <dbReference type="EMBL" id="SBT19935.1"/>
    </source>
</evidence>
<dbReference type="Pfam" id="PF12833">
    <property type="entry name" value="HTH_18"/>
    <property type="match status" value="1"/>
</dbReference>
<dbReference type="PROSITE" id="PS01124">
    <property type="entry name" value="HTH_ARAC_FAMILY_2"/>
    <property type="match status" value="1"/>
</dbReference>
<dbReference type="SUPFAM" id="SSF46689">
    <property type="entry name" value="Homeodomain-like"/>
    <property type="match status" value="1"/>
</dbReference>
<feature type="domain" description="HTH araC/xylS-type" evidence="4">
    <location>
        <begin position="154"/>
        <end position="251"/>
    </location>
</feature>
<dbReference type="AlphaFoldDB" id="A0A1C3JRD4"/>
<dbReference type="Gene3D" id="2.60.120.10">
    <property type="entry name" value="Jelly Rolls"/>
    <property type="match status" value="1"/>
</dbReference>
<dbReference type="GO" id="GO:0043565">
    <property type="term" value="F:sequence-specific DNA binding"/>
    <property type="evidence" value="ECO:0007669"/>
    <property type="project" value="InterPro"/>
</dbReference>
<dbReference type="Proteomes" id="UP000092840">
    <property type="component" value="Unassembled WGS sequence"/>
</dbReference>
<dbReference type="InterPro" id="IPR014710">
    <property type="entry name" value="RmlC-like_jellyroll"/>
</dbReference>
<dbReference type="PROSITE" id="PS00041">
    <property type="entry name" value="HTH_ARAC_FAMILY_1"/>
    <property type="match status" value="1"/>
</dbReference>
<accession>A0A1C3JRD4</accession>
<dbReference type="Gene3D" id="1.10.10.60">
    <property type="entry name" value="Homeodomain-like"/>
    <property type="match status" value="1"/>
</dbReference>
<sequence length="254" mass="28417">MQFTDQMLSNNLVAYAKDYPHGTVEAEHSHRCAQLLHSLSGVIRIETAQGSWVIPPSKGMWIPAGVPHSLHISGAVKVRTLFVDPLARADLPNRCTVVDISLLLKALIVEAINVPLERPIGSRDERIIELILDELRRLKGLSFYAPTPTSADLKQLCHDISQRIAHPWTTADIAGWLNVSERTVLRRFQQELGMTFSEWLRQKRLQYALESLGMGHSVLDTALAIGYESPSAFSAMFKSRLGVSPRDYFPSLSY</sequence>
<dbReference type="InterPro" id="IPR011051">
    <property type="entry name" value="RmlC_Cupin_sf"/>
</dbReference>
<dbReference type="InterPro" id="IPR018060">
    <property type="entry name" value="HTH_AraC"/>
</dbReference>
<protein>
    <submittedName>
        <fullName evidence="5">HTH-type transcriptional regulator GadX</fullName>
    </submittedName>
</protein>
<keyword evidence="7" id="KW-1185">Reference proteome</keyword>
<evidence type="ECO:0000313" key="7">
    <source>
        <dbReference type="Proteomes" id="UP000092840"/>
    </source>
</evidence>
<dbReference type="SUPFAM" id="SSF51182">
    <property type="entry name" value="RmlC-like cupins"/>
    <property type="match status" value="1"/>
</dbReference>
<dbReference type="Pfam" id="PF02311">
    <property type="entry name" value="AraC_binding"/>
    <property type="match status" value="1"/>
</dbReference>
<dbReference type="PANTHER" id="PTHR11019:SF159">
    <property type="entry name" value="TRANSCRIPTIONAL REGULATOR-RELATED"/>
    <property type="match status" value="1"/>
</dbReference>
<keyword evidence="3" id="KW-0804">Transcription</keyword>
<evidence type="ECO:0000313" key="8">
    <source>
        <dbReference type="Proteomes" id="UP000092871"/>
    </source>
</evidence>
<dbReference type="SMART" id="SM00342">
    <property type="entry name" value="HTH_ARAC"/>
    <property type="match status" value="1"/>
</dbReference>
<evidence type="ECO:0000313" key="5">
    <source>
        <dbReference type="EMBL" id="SBT17609.1"/>
    </source>
</evidence>
<reference evidence="6 7" key="2">
    <citation type="submission" date="2016-06" db="EMBL/GenBank/DDBJ databases">
        <authorList>
            <person name="Rodrigo-Torres L."/>
            <person name="Arahal D.R."/>
        </authorList>
    </citation>
    <scope>NUCLEOTIDE SEQUENCE [LARGE SCALE GENOMIC DNA]</scope>
    <source>
        <strain evidence="6 7">CECT 5116</strain>
    </source>
</reference>
<dbReference type="EMBL" id="FLRB01000005">
    <property type="protein sequence ID" value="SBT19935.1"/>
    <property type="molecule type" value="Genomic_DNA"/>
</dbReference>
<evidence type="ECO:0000256" key="3">
    <source>
        <dbReference type="ARBA" id="ARBA00023163"/>
    </source>
</evidence>
<organism evidence="5 8">
    <name type="scientific">Marinomonas gallaica</name>
    <dbReference type="NCBI Taxonomy" id="1806667"/>
    <lineage>
        <taxon>Bacteria</taxon>
        <taxon>Pseudomonadati</taxon>
        <taxon>Pseudomonadota</taxon>
        <taxon>Gammaproteobacteria</taxon>
        <taxon>Oceanospirillales</taxon>
        <taxon>Oceanospirillaceae</taxon>
        <taxon>Marinomonas</taxon>
    </lineage>
</organism>
<dbReference type="InterPro" id="IPR009057">
    <property type="entry name" value="Homeodomain-like_sf"/>
</dbReference>
<keyword evidence="2" id="KW-0238">DNA-binding</keyword>
<dbReference type="InterPro" id="IPR018062">
    <property type="entry name" value="HTH_AraC-typ_CS"/>
</dbReference>